<feature type="domain" description="Alkyl hydroperoxide reductase subunit C/ Thiol specific antioxidant" evidence="1">
    <location>
        <begin position="1"/>
        <end position="102"/>
    </location>
</feature>
<evidence type="ECO:0000259" key="1">
    <source>
        <dbReference type="Pfam" id="PF00578"/>
    </source>
</evidence>
<proteinExistence type="predicted"/>
<protein>
    <submittedName>
        <fullName evidence="2">Redoxin domain-containing protein</fullName>
    </submittedName>
</protein>
<dbReference type="Pfam" id="PF00578">
    <property type="entry name" value="AhpC-TSA"/>
    <property type="match status" value="1"/>
</dbReference>
<evidence type="ECO:0000313" key="3">
    <source>
        <dbReference type="Proteomes" id="UP001198862"/>
    </source>
</evidence>
<keyword evidence="3" id="KW-1185">Reference proteome</keyword>
<gene>
    <name evidence="2" type="ORF">LJ725_28280</name>
</gene>
<reference evidence="2 3" key="1">
    <citation type="submission" date="2021-11" db="EMBL/GenBank/DDBJ databases">
        <authorList>
            <person name="Lee D.-H."/>
            <person name="Kim S.-B."/>
        </authorList>
    </citation>
    <scope>NUCLEOTIDE SEQUENCE [LARGE SCALE GENOMIC DNA]</scope>
    <source>
        <strain evidence="2 3">KCTC 52223</strain>
    </source>
</reference>
<accession>A0ABS8L3K3</accession>
<dbReference type="InterPro" id="IPR036249">
    <property type="entry name" value="Thioredoxin-like_sf"/>
</dbReference>
<comment type="caution">
    <text evidence="2">The sequence shown here is derived from an EMBL/GenBank/DDBJ whole genome shotgun (WGS) entry which is preliminary data.</text>
</comment>
<dbReference type="Gene3D" id="3.40.30.10">
    <property type="entry name" value="Glutaredoxin"/>
    <property type="match status" value="1"/>
</dbReference>
<dbReference type="Proteomes" id="UP001198862">
    <property type="component" value="Unassembled WGS sequence"/>
</dbReference>
<dbReference type="EMBL" id="JAJISD010000020">
    <property type="protein sequence ID" value="MCC8432884.1"/>
    <property type="molecule type" value="Genomic_DNA"/>
</dbReference>
<sequence>MDALQSEYADIAGLGASLVVISPERPARTADMAAKQKLTFPIVWDEKSAVAEAFGLAFTLPDDLREVYLSLGIDLPQHNGDASWRLPVPARFVVDGEGIVRSVEADVDYKYRPEPEPTVALLRDIVVG</sequence>
<name>A0ABS8L3K3_9HYPH</name>
<evidence type="ECO:0000313" key="2">
    <source>
        <dbReference type="EMBL" id="MCC8432884.1"/>
    </source>
</evidence>
<dbReference type="SUPFAM" id="SSF52833">
    <property type="entry name" value="Thioredoxin-like"/>
    <property type="match status" value="1"/>
</dbReference>
<dbReference type="InterPro" id="IPR000866">
    <property type="entry name" value="AhpC/TSA"/>
</dbReference>
<organism evidence="2 3">
    <name type="scientific">Reyranella aquatilis</name>
    <dbReference type="NCBI Taxonomy" id="2035356"/>
    <lineage>
        <taxon>Bacteria</taxon>
        <taxon>Pseudomonadati</taxon>
        <taxon>Pseudomonadota</taxon>
        <taxon>Alphaproteobacteria</taxon>
        <taxon>Hyphomicrobiales</taxon>
        <taxon>Reyranellaceae</taxon>
        <taxon>Reyranella</taxon>
    </lineage>
</organism>